<dbReference type="AlphaFoldDB" id="D7GF61"/>
<dbReference type="KEGG" id="pfr:PFREUD_16690"/>
<keyword evidence="3" id="KW-1185">Reference proteome</keyword>
<evidence type="ECO:0000256" key="1">
    <source>
        <dbReference type="SAM" id="MobiDB-lite"/>
    </source>
</evidence>
<evidence type="ECO:0000313" key="2">
    <source>
        <dbReference type="EMBL" id="CBL57172.1"/>
    </source>
</evidence>
<dbReference type="STRING" id="754252.PFREUD_16690"/>
<accession>D7GF61</accession>
<protein>
    <submittedName>
        <fullName evidence="2">Uncharacterized protein</fullName>
    </submittedName>
</protein>
<feature type="region of interest" description="Disordered" evidence="1">
    <location>
        <begin position="1"/>
        <end position="21"/>
    </location>
</feature>
<name>D7GF61_PROFC</name>
<reference evidence="2 3" key="1">
    <citation type="journal article" date="2010" name="PLoS ONE">
        <title>The complete genome of Propionibacterium freudenreichii CIRM-BIA1, a hardy actinobacterium with food and probiotic applications.</title>
        <authorList>
            <person name="Falentin H."/>
            <person name="Deutsch S.M."/>
            <person name="Jan G."/>
            <person name="Loux V."/>
            <person name="Thierry A."/>
            <person name="Parayre S."/>
            <person name="Maillard M.B."/>
            <person name="Dherbecourt J."/>
            <person name="Cousin F.J."/>
            <person name="Jardin J."/>
            <person name="Siguier P."/>
            <person name="Couloux A."/>
            <person name="Barbe V."/>
            <person name="Vacherie B."/>
            <person name="Wincker P."/>
            <person name="Gibrat J.F."/>
            <person name="Gaillardin C."/>
            <person name="Lortal S."/>
        </authorList>
    </citation>
    <scope>NUCLEOTIDE SEQUENCE [LARGE SCALE GENOMIC DNA]</scope>
    <source>
        <strain evidence="3">ATCC 9614 / DSM 4902 / CIP 103027 / NCIMB 8099 / CIRM-BIA1</strain>
    </source>
</reference>
<dbReference type="EMBL" id="FN806773">
    <property type="protein sequence ID" value="CBL57172.1"/>
    <property type="molecule type" value="Genomic_DNA"/>
</dbReference>
<dbReference type="HOGENOM" id="CLU_2495354_0_0_11"/>
<sequence length="86" mass="9513">MGLRARTQLNATRLNAARRRGTHQQLQRVDIELLGQGLDAVEGEIALAALQPAQVSRRDAQELREALLCEPPTLTLGTKVRTEPLF</sequence>
<evidence type="ECO:0000313" key="3">
    <source>
        <dbReference type="Proteomes" id="UP000000936"/>
    </source>
</evidence>
<proteinExistence type="predicted"/>
<gene>
    <name evidence="2" type="ordered locus">PFREUD_16690</name>
</gene>
<dbReference type="Proteomes" id="UP000000936">
    <property type="component" value="Chromosome"/>
</dbReference>
<organism evidence="2 3">
    <name type="scientific">Propionibacterium freudenreichii subsp. shermanii (strain ATCC 9614 / DSM 4902 / CIP 103027 / NCIMB 8099 / CIRM-BIA1)</name>
    <dbReference type="NCBI Taxonomy" id="754252"/>
    <lineage>
        <taxon>Bacteria</taxon>
        <taxon>Bacillati</taxon>
        <taxon>Actinomycetota</taxon>
        <taxon>Actinomycetes</taxon>
        <taxon>Propionibacteriales</taxon>
        <taxon>Propionibacteriaceae</taxon>
        <taxon>Propionibacterium</taxon>
    </lineage>
</organism>